<reference evidence="2" key="1">
    <citation type="submission" date="2019-09" db="EMBL/GenBank/DDBJ databases">
        <title>Characterisation of the sponge microbiome using genome-centric metagenomics.</title>
        <authorList>
            <person name="Engelberts J.P."/>
            <person name="Robbins S.J."/>
            <person name="De Goeij J.M."/>
            <person name="Aranda M."/>
            <person name="Bell S.C."/>
            <person name="Webster N.S."/>
        </authorList>
    </citation>
    <scope>NUCLEOTIDE SEQUENCE</scope>
    <source>
        <strain evidence="2">SB0661_bin_32</strain>
    </source>
</reference>
<dbReference type="CDD" id="cd05403">
    <property type="entry name" value="NT_KNTase_like"/>
    <property type="match status" value="1"/>
</dbReference>
<evidence type="ECO:0000259" key="1">
    <source>
        <dbReference type="Pfam" id="PF01909"/>
    </source>
</evidence>
<evidence type="ECO:0000313" key="2">
    <source>
        <dbReference type="EMBL" id="MYC95896.1"/>
    </source>
</evidence>
<comment type="caution">
    <text evidence="2">The sequence shown here is derived from an EMBL/GenBank/DDBJ whole genome shotgun (WGS) entry which is preliminary data.</text>
</comment>
<dbReference type="SUPFAM" id="SSF81301">
    <property type="entry name" value="Nucleotidyltransferase"/>
    <property type="match status" value="1"/>
</dbReference>
<feature type="domain" description="Polymerase nucleotidyl transferase" evidence="1">
    <location>
        <begin position="12"/>
        <end position="85"/>
    </location>
</feature>
<sequence length="111" mass="12753">MAHMSDAVLDQMVEKIVEEVDPDQIILFGSRARGDARAGSDVDLVVVESEPFGRERSRRLEAARLYRTLSGFGVSKDILVYSRDEVDYWRDSLNHVLARALREGRVLYERR</sequence>
<gene>
    <name evidence="2" type="ORF">F4X14_13115</name>
</gene>
<accession>A0A6B1D8H4</accession>
<name>A0A6B1D8H4_9CHLR</name>
<dbReference type="PANTHER" id="PTHR33933">
    <property type="entry name" value="NUCLEOTIDYLTRANSFERASE"/>
    <property type="match status" value="1"/>
</dbReference>
<dbReference type="Pfam" id="PF01909">
    <property type="entry name" value="NTP_transf_2"/>
    <property type="match status" value="1"/>
</dbReference>
<dbReference type="AlphaFoldDB" id="A0A6B1D8H4"/>
<dbReference type="GO" id="GO:0016779">
    <property type="term" value="F:nucleotidyltransferase activity"/>
    <property type="evidence" value="ECO:0007669"/>
    <property type="project" value="InterPro"/>
</dbReference>
<keyword evidence="2" id="KW-0808">Transferase</keyword>
<dbReference type="InterPro" id="IPR002934">
    <property type="entry name" value="Polymerase_NTP_transf_dom"/>
</dbReference>
<dbReference type="Gene3D" id="3.30.460.10">
    <property type="entry name" value="Beta Polymerase, domain 2"/>
    <property type="match status" value="1"/>
</dbReference>
<dbReference type="InterPro" id="IPR043519">
    <property type="entry name" value="NT_sf"/>
</dbReference>
<proteinExistence type="predicted"/>
<organism evidence="2">
    <name type="scientific">Caldilineaceae bacterium SB0661_bin_32</name>
    <dbReference type="NCBI Taxonomy" id="2605255"/>
    <lineage>
        <taxon>Bacteria</taxon>
        <taxon>Bacillati</taxon>
        <taxon>Chloroflexota</taxon>
        <taxon>Caldilineae</taxon>
        <taxon>Caldilineales</taxon>
        <taxon>Caldilineaceae</taxon>
    </lineage>
</organism>
<dbReference type="EMBL" id="VXMH01000070">
    <property type="protein sequence ID" value="MYC95896.1"/>
    <property type="molecule type" value="Genomic_DNA"/>
</dbReference>
<protein>
    <submittedName>
        <fullName evidence="2">Nucleotidyltransferase domain-containing protein</fullName>
    </submittedName>
</protein>
<dbReference type="PANTHER" id="PTHR33933:SF3">
    <property type="entry name" value="PROTEIN ADENYLYLTRANSFERASE MJ0604-RELATED"/>
    <property type="match status" value="1"/>
</dbReference>
<dbReference type="InterPro" id="IPR052548">
    <property type="entry name" value="Type_VII_TA_antitoxin"/>
</dbReference>